<dbReference type="OrthoDB" id="3238779at2"/>
<feature type="domain" description="HTH IS21-type" evidence="1">
    <location>
        <begin position="274"/>
        <end position="337"/>
    </location>
</feature>
<evidence type="ECO:0000259" key="1">
    <source>
        <dbReference type="PROSITE" id="PS50531"/>
    </source>
</evidence>
<dbReference type="PROSITE" id="PS50531">
    <property type="entry name" value="HTH_IS21"/>
    <property type="match status" value="1"/>
</dbReference>
<dbReference type="InterPro" id="IPR029261">
    <property type="entry name" value="Transposase_Znf"/>
</dbReference>
<gene>
    <name evidence="2" type="ORF">EBN03_31720</name>
</gene>
<dbReference type="Pfam" id="PF01610">
    <property type="entry name" value="DDE_Tnp_ISL3"/>
    <property type="match status" value="2"/>
</dbReference>
<evidence type="ECO:0000313" key="3">
    <source>
        <dbReference type="Proteomes" id="UP000279275"/>
    </source>
</evidence>
<proteinExistence type="predicted"/>
<sequence length="508" mass="56928">MDVADVAVGRVFSGLYPLVIDGVVDEGQRIVVAARTASGPAECSRCGAWSVTVHSYHYRTVADVPLDGRPVVIRVRVRRLVCPTSLCCRTFREQVPGVLERYQRRTARLTGQVRVVVRELAGRAAVRLLAALPVRLSRHTAVRILLGIPLPAQPVPRVVSVDDFALRRRNRYGTVVIDAVTHERIDVLGDRKSETLEAWLRANPNVEVVVRDGSNTYAEAIRRALPRALQVSDRWHLWHGLARSVRDVVAAHGRCWAAAGPKRQTLVRETTTLQRWHAVHNLLDQGVGLLDCSRRLGLSLNTVKRYARAAEPDQLRLPPQYRAYLVDPYRDHLRRRRAEQPGVPVLHLFHEIKALGYTGGLNLLHKYLNQGRAETERITPSPGRLTSWILTRPTDLPAGRKSHLDELVAACPEMTDLSRLIGEFAAILTERRGSDLDGWMKQVREAGLIELGPFLRGLDQDHDAVVAGLTLPYNKGPIEGVNTKTKLIKRQMYGRAGFELLRHRILLA</sequence>
<name>A0A3M2KTP2_9NOCA</name>
<organism evidence="2 3">
    <name type="scientific">Nocardia stercoris</name>
    <dbReference type="NCBI Taxonomy" id="2483361"/>
    <lineage>
        <taxon>Bacteria</taxon>
        <taxon>Bacillati</taxon>
        <taxon>Actinomycetota</taxon>
        <taxon>Actinomycetes</taxon>
        <taxon>Mycobacteriales</taxon>
        <taxon>Nocardiaceae</taxon>
        <taxon>Nocardia</taxon>
    </lineage>
</organism>
<dbReference type="InterPro" id="IPR017894">
    <property type="entry name" value="HTH_IS21_transposase_type"/>
</dbReference>
<evidence type="ECO:0000313" key="2">
    <source>
        <dbReference type="EMBL" id="RMI28036.1"/>
    </source>
</evidence>
<dbReference type="PANTHER" id="PTHR33498:SF1">
    <property type="entry name" value="TRANSPOSASE FOR INSERTION SEQUENCE ELEMENT IS1557"/>
    <property type="match status" value="1"/>
</dbReference>
<dbReference type="InterPro" id="IPR002560">
    <property type="entry name" value="Transposase_DDE"/>
</dbReference>
<keyword evidence="3" id="KW-1185">Reference proteome</keyword>
<dbReference type="Proteomes" id="UP000279275">
    <property type="component" value="Unassembled WGS sequence"/>
</dbReference>
<dbReference type="Pfam" id="PF14690">
    <property type="entry name" value="Zn_ribbon_ISL3"/>
    <property type="match status" value="1"/>
</dbReference>
<dbReference type="NCBIfam" id="NF033550">
    <property type="entry name" value="transpos_ISL3"/>
    <property type="match status" value="1"/>
</dbReference>
<dbReference type="InterPro" id="IPR047951">
    <property type="entry name" value="Transpos_ISL3"/>
</dbReference>
<reference evidence="2 3" key="1">
    <citation type="submission" date="2018-10" db="EMBL/GenBank/DDBJ databases">
        <title>Isolation from cow dung.</title>
        <authorList>
            <person name="Ling L."/>
        </authorList>
    </citation>
    <scope>NUCLEOTIDE SEQUENCE [LARGE SCALE GENOMIC DNA]</scope>
    <source>
        <strain evidence="2 3">NEAU-LL90</strain>
    </source>
</reference>
<dbReference type="RefSeq" id="WP_122191860.1">
    <property type="nucleotide sequence ID" value="NZ_RFFH01000026.1"/>
</dbReference>
<comment type="caution">
    <text evidence="2">The sequence shown here is derived from an EMBL/GenBank/DDBJ whole genome shotgun (WGS) entry which is preliminary data.</text>
</comment>
<dbReference type="AlphaFoldDB" id="A0A3M2KTP2"/>
<accession>A0A3M2KTP2</accession>
<protein>
    <submittedName>
        <fullName evidence="2">ISL3 family transposase</fullName>
    </submittedName>
</protein>
<dbReference type="EMBL" id="RFFH01000026">
    <property type="protein sequence ID" value="RMI28036.1"/>
    <property type="molecule type" value="Genomic_DNA"/>
</dbReference>
<dbReference type="PANTHER" id="PTHR33498">
    <property type="entry name" value="TRANSPOSASE FOR INSERTION SEQUENCE ELEMENT IS1557"/>
    <property type="match status" value="1"/>
</dbReference>